<dbReference type="EMBL" id="JAGKQM010000006">
    <property type="protein sequence ID" value="KAH0922898.1"/>
    <property type="molecule type" value="Genomic_DNA"/>
</dbReference>
<evidence type="ECO:0000313" key="2">
    <source>
        <dbReference type="Proteomes" id="UP000824890"/>
    </source>
</evidence>
<keyword evidence="2" id="KW-1185">Reference proteome</keyword>
<name>A0ABQ8D295_BRANA</name>
<feature type="non-terminal residue" evidence="1">
    <location>
        <position position="180"/>
    </location>
</feature>
<accession>A0ABQ8D295</accession>
<proteinExistence type="predicted"/>
<reference evidence="1 2" key="1">
    <citation type="submission" date="2021-05" db="EMBL/GenBank/DDBJ databases">
        <title>Genome Assembly of Synthetic Allotetraploid Brassica napus Reveals Homoeologous Exchanges between Subgenomes.</title>
        <authorList>
            <person name="Davis J.T."/>
        </authorList>
    </citation>
    <scope>NUCLEOTIDE SEQUENCE [LARGE SCALE GENOMIC DNA]</scope>
    <source>
        <strain evidence="2">cv. Da-Ae</strain>
        <tissue evidence="1">Seedling</tissue>
    </source>
</reference>
<feature type="non-terminal residue" evidence="1">
    <location>
        <position position="1"/>
    </location>
</feature>
<organism evidence="1 2">
    <name type="scientific">Brassica napus</name>
    <name type="common">Rape</name>
    <dbReference type="NCBI Taxonomy" id="3708"/>
    <lineage>
        <taxon>Eukaryota</taxon>
        <taxon>Viridiplantae</taxon>
        <taxon>Streptophyta</taxon>
        <taxon>Embryophyta</taxon>
        <taxon>Tracheophyta</taxon>
        <taxon>Spermatophyta</taxon>
        <taxon>Magnoliopsida</taxon>
        <taxon>eudicotyledons</taxon>
        <taxon>Gunneridae</taxon>
        <taxon>Pentapetalae</taxon>
        <taxon>rosids</taxon>
        <taxon>malvids</taxon>
        <taxon>Brassicales</taxon>
        <taxon>Brassicaceae</taxon>
        <taxon>Brassiceae</taxon>
        <taxon>Brassica</taxon>
    </lineage>
</organism>
<sequence>DCLVCHLPASFKTSAQNVFHLLSFSLPHGEEKTTQKPSLSKKKKTRLKRSMTKKCLHEGTKPNLQLNSGKSERLFLLSSHQIKLGFSLGEKKTDTENMAYPPNGSEEDISLELEHDTSNIYSADLAHKSWLVLAKEEERFLFQRSHINWTQGGDCNSSYYNRLIATRKSFNHIHFLINNQ</sequence>
<dbReference type="Proteomes" id="UP000824890">
    <property type="component" value="Unassembled WGS sequence"/>
</dbReference>
<evidence type="ECO:0000313" key="1">
    <source>
        <dbReference type="EMBL" id="KAH0922898.1"/>
    </source>
</evidence>
<comment type="caution">
    <text evidence="1">The sequence shown here is derived from an EMBL/GenBank/DDBJ whole genome shotgun (WGS) entry which is preliminary data.</text>
</comment>
<protein>
    <submittedName>
        <fullName evidence="1">Uncharacterized protein</fullName>
    </submittedName>
</protein>
<gene>
    <name evidence="1" type="ORF">HID58_022916</name>
</gene>